<dbReference type="AlphaFoldDB" id="A0A4Z0P480"/>
<keyword evidence="1" id="KW-1133">Transmembrane helix</keyword>
<feature type="transmembrane region" description="Helical" evidence="1">
    <location>
        <begin position="12"/>
        <end position="28"/>
    </location>
</feature>
<proteinExistence type="predicted"/>
<feature type="transmembrane region" description="Helical" evidence="1">
    <location>
        <begin position="101"/>
        <end position="124"/>
    </location>
</feature>
<dbReference type="RefSeq" id="WP_135435505.1">
    <property type="nucleotide sequence ID" value="NZ_SRLA01000004.1"/>
</dbReference>
<gene>
    <name evidence="2" type="ORF">EU556_17870</name>
</gene>
<dbReference type="Proteomes" id="UP000298337">
    <property type="component" value="Unassembled WGS sequence"/>
</dbReference>
<feature type="transmembrane region" description="Helical" evidence="1">
    <location>
        <begin position="136"/>
        <end position="154"/>
    </location>
</feature>
<keyword evidence="1" id="KW-0472">Membrane</keyword>
<keyword evidence="3" id="KW-1185">Reference proteome</keyword>
<evidence type="ECO:0000313" key="3">
    <source>
        <dbReference type="Proteomes" id="UP000298337"/>
    </source>
</evidence>
<dbReference type="EMBL" id="SRLA01000004">
    <property type="protein sequence ID" value="TGE05187.1"/>
    <property type="molecule type" value="Genomic_DNA"/>
</dbReference>
<feature type="transmembrane region" description="Helical" evidence="1">
    <location>
        <begin position="69"/>
        <end position="89"/>
    </location>
</feature>
<reference evidence="2 3" key="1">
    <citation type="submission" date="2019-04" db="EMBL/GenBank/DDBJ databases">
        <authorList>
            <person name="Feng G."/>
            <person name="Zhang J."/>
            <person name="Zhu H."/>
        </authorList>
    </citation>
    <scope>NUCLEOTIDE SEQUENCE [LARGE SCALE GENOMIC DNA]</scope>
    <source>
        <strain evidence="2 3">92R-1</strain>
    </source>
</reference>
<comment type="caution">
    <text evidence="2">The sequence shown here is derived from an EMBL/GenBank/DDBJ whole genome shotgun (WGS) entry which is preliminary data.</text>
</comment>
<feature type="transmembrane region" description="Helical" evidence="1">
    <location>
        <begin position="34"/>
        <end position="57"/>
    </location>
</feature>
<dbReference type="OrthoDB" id="1442756at2"/>
<organism evidence="2 3">
    <name type="scientific">Hymenobacter fodinae</name>
    <dbReference type="NCBI Taxonomy" id="2510796"/>
    <lineage>
        <taxon>Bacteria</taxon>
        <taxon>Pseudomonadati</taxon>
        <taxon>Bacteroidota</taxon>
        <taxon>Cytophagia</taxon>
        <taxon>Cytophagales</taxon>
        <taxon>Hymenobacteraceae</taxon>
        <taxon>Hymenobacter</taxon>
    </lineage>
</organism>
<accession>A0A4Z0P480</accession>
<evidence type="ECO:0000313" key="2">
    <source>
        <dbReference type="EMBL" id="TGE05187.1"/>
    </source>
</evidence>
<name>A0A4Z0P480_9BACT</name>
<evidence type="ECO:0000256" key="1">
    <source>
        <dbReference type="SAM" id="Phobius"/>
    </source>
</evidence>
<keyword evidence="1" id="KW-0812">Transmembrane</keyword>
<sequence>MNDIVLRAKHWQVFLYSSSAIVLANILINENLELSGIIGAIGYFFYFLWFALLGNALFRFLPPKVDYSLLWFSINIALIIVFFGGLAILTEDRSIHAKGLAGLLLIYVFFAMLHAPWFLAVSLVAIEKQRKPEFGFYFGTFMLFLCWPIGVWVIQPRINVLWEEDQWQRQALDRLGKDK</sequence>
<protein>
    <submittedName>
        <fullName evidence="2">Uncharacterized protein</fullName>
    </submittedName>
</protein>